<comment type="similarity">
    <text evidence="1">Belongs to the protein disulfide isomerase family.</text>
</comment>
<dbReference type="EMBL" id="ADBL01001463">
    <property type="status" value="NOT_ANNOTATED_CDS"/>
    <property type="molecule type" value="Genomic_DNA"/>
</dbReference>
<reference evidence="7" key="1">
    <citation type="submission" date="2010-05" db="EMBL/GenBank/DDBJ databases">
        <title>The genome sequence of Magnaporthe poae strain ATCC 64411.</title>
        <authorList>
            <person name="Ma L.-J."/>
            <person name="Dead R."/>
            <person name="Young S."/>
            <person name="Zeng Q."/>
            <person name="Koehrsen M."/>
            <person name="Alvarado L."/>
            <person name="Berlin A."/>
            <person name="Chapman S.B."/>
            <person name="Chen Z."/>
            <person name="Freedman E."/>
            <person name="Gellesch M."/>
            <person name="Goldberg J."/>
            <person name="Griggs A."/>
            <person name="Gujja S."/>
            <person name="Heilman E.R."/>
            <person name="Heiman D."/>
            <person name="Hepburn T."/>
            <person name="Howarth C."/>
            <person name="Jen D."/>
            <person name="Larson L."/>
            <person name="Mehta T."/>
            <person name="Neiman D."/>
            <person name="Pearson M."/>
            <person name="Roberts A."/>
            <person name="Saif S."/>
            <person name="Shea T."/>
            <person name="Shenoy N."/>
            <person name="Sisk P."/>
            <person name="Stolte C."/>
            <person name="Sykes S."/>
            <person name="Walk T."/>
            <person name="White J."/>
            <person name="Yandava C."/>
            <person name="Haas B."/>
            <person name="Nusbaum C."/>
            <person name="Birren B."/>
        </authorList>
    </citation>
    <scope>NUCLEOTIDE SEQUENCE [LARGE SCALE GENOMIC DNA]</scope>
    <source>
        <strain evidence="7">ATCC 64411 / 73-15</strain>
    </source>
</reference>
<reference evidence="5" key="2">
    <citation type="submission" date="2010-05" db="EMBL/GenBank/DDBJ databases">
        <title>The Genome Sequence of Magnaporthe poae strain ATCC 64411.</title>
        <authorList>
            <consortium name="The Broad Institute Genome Sequencing Platform"/>
            <consortium name="Broad Institute Genome Sequencing Center for Infectious Disease"/>
            <person name="Ma L.-J."/>
            <person name="Dead R."/>
            <person name="Young S."/>
            <person name="Zeng Q."/>
            <person name="Koehrsen M."/>
            <person name="Alvarado L."/>
            <person name="Berlin A."/>
            <person name="Chapman S.B."/>
            <person name="Chen Z."/>
            <person name="Freedman E."/>
            <person name="Gellesch M."/>
            <person name="Goldberg J."/>
            <person name="Griggs A."/>
            <person name="Gujja S."/>
            <person name="Heilman E.R."/>
            <person name="Heiman D."/>
            <person name="Hepburn T."/>
            <person name="Howarth C."/>
            <person name="Jen D."/>
            <person name="Larson L."/>
            <person name="Mehta T."/>
            <person name="Neiman D."/>
            <person name="Pearson M."/>
            <person name="Roberts A."/>
            <person name="Saif S."/>
            <person name="Shea T."/>
            <person name="Shenoy N."/>
            <person name="Sisk P."/>
            <person name="Stolte C."/>
            <person name="Sykes S."/>
            <person name="Walk T."/>
            <person name="White J."/>
            <person name="Yandava C."/>
            <person name="Haas B."/>
            <person name="Nusbaum C."/>
            <person name="Birren B."/>
        </authorList>
    </citation>
    <scope>NUCLEOTIDE SEQUENCE</scope>
    <source>
        <strain evidence="5">ATCC 64411</strain>
    </source>
</reference>
<dbReference type="Proteomes" id="UP000011715">
    <property type="component" value="Unassembled WGS sequence"/>
</dbReference>
<dbReference type="CDD" id="cd02981">
    <property type="entry name" value="PDI_b_family"/>
    <property type="match status" value="1"/>
</dbReference>
<proteinExistence type="inferred from homology"/>
<dbReference type="STRING" id="644358.A0A0C4E152"/>
<dbReference type="EnsemblFungi" id="MAPG_06100T0">
    <property type="protein sequence ID" value="MAPG_06100T0"/>
    <property type="gene ID" value="MAPG_06100"/>
</dbReference>
<evidence type="ECO:0000313" key="7">
    <source>
        <dbReference type="Proteomes" id="UP000011715"/>
    </source>
</evidence>
<dbReference type="InterPro" id="IPR036249">
    <property type="entry name" value="Thioredoxin-like_sf"/>
</dbReference>
<dbReference type="GO" id="GO:0006457">
    <property type="term" value="P:protein folding"/>
    <property type="evidence" value="ECO:0007669"/>
    <property type="project" value="TreeGrafter"/>
</dbReference>
<evidence type="ECO:0000256" key="1">
    <source>
        <dbReference type="ARBA" id="ARBA00006347"/>
    </source>
</evidence>
<reference evidence="6" key="4">
    <citation type="journal article" date="2015" name="G3 (Bethesda)">
        <title>Genome sequences of three phytopathogenic species of the Magnaporthaceae family of fungi.</title>
        <authorList>
            <person name="Okagaki L.H."/>
            <person name="Nunes C.C."/>
            <person name="Sailsbery J."/>
            <person name="Clay B."/>
            <person name="Brown D."/>
            <person name="John T."/>
            <person name="Oh Y."/>
            <person name="Young N."/>
            <person name="Fitzgerald M."/>
            <person name="Haas B.J."/>
            <person name="Zeng Q."/>
            <person name="Young S."/>
            <person name="Adiconis X."/>
            <person name="Fan L."/>
            <person name="Levin J.Z."/>
            <person name="Mitchell T.K."/>
            <person name="Okubara P.A."/>
            <person name="Farman M.L."/>
            <person name="Kohn L.M."/>
            <person name="Birren B."/>
            <person name="Ma L.-J."/>
            <person name="Dean R.A."/>
        </authorList>
    </citation>
    <scope>NUCLEOTIDE SEQUENCE</scope>
    <source>
        <strain evidence="6">ATCC 64411 / 73-15</strain>
    </source>
</reference>
<evidence type="ECO:0000256" key="3">
    <source>
        <dbReference type="SAM" id="SignalP"/>
    </source>
</evidence>
<dbReference type="Pfam" id="PF13848">
    <property type="entry name" value="Thioredoxin_6"/>
    <property type="match status" value="1"/>
</dbReference>
<dbReference type="eggNOG" id="KOG0190">
    <property type="taxonomic scope" value="Eukaryota"/>
</dbReference>
<dbReference type="EMBL" id="GL876970">
    <property type="protein sequence ID" value="KLU87095.1"/>
    <property type="molecule type" value="Genomic_DNA"/>
</dbReference>
<dbReference type="OrthoDB" id="427280at2759"/>
<protein>
    <recommendedName>
        <fullName evidence="4">Thioredoxin domain-containing protein</fullName>
    </recommendedName>
</protein>
<gene>
    <name evidence="5" type="ORF">MAPG_06100</name>
</gene>
<keyword evidence="7" id="KW-1185">Reference proteome</keyword>
<dbReference type="GO" id="GO:0003756">
    <property type="term" value="F:protein disulfide isomerase activity"/>
    <property type="evidence" value="ECO:0007669"/>
    <property type="project" value="TreeGrafter"/>
</dbReference>
<feature type="domain" description="Thioredoxin" evidence="4">
    <location>
        <begin position="23"/>
        <end position="119"/>
    </location>
</feature>
<keyword evidence="3" id="KW-0732">Signal</keyword>
<dbReference type="InterPro" id="IPR013766">
    <property type="entry name" value="Thioredoxin_domain"/>
</dbReference>
<feature type="region of interest" description="Disordered" evidence="2">
    <location>
        <begin position="335"/>
        <end position="358"/>
    </location>
</feature>
<dbReference type="CDD" id="cd02961">
    <property type="entry name" value="PDI_a_family"/>
    <property type="match status" value="1"/>
</dbReference>
<evidence type="ECO:0000256" key="2">
    <source>
        <dbReference type="SAM" id="MobiDB-lite"/>
    </source>
</evidence>
<dbReference type="PANTHER" id="PTHR18929">
    <property type="entry name" value="PROTEIN DISULFIDE ISOMERASE"/>
    <property type="match status" value="1"/>
</dbReference>
<evidence type="ECO:0000313" key="6">
    <source>
        <dbReference type="EnsemblFungi" id="MAPG_06100T0"/>
    </source>
</evidence>
<evidence type="ECO:0000259" key="4">
    <source>
        <dbReference type="Pfam" id="PF00085"/>
    </source>
</evidence>
<sequence length="358" mass="39495">MKLSKSLCLLVSLGADSVLGWSHVTEASFRKALRSNEYTLVAFVEPSQPVSAALEPEWTSIQETERDNNVVSLDCGAKRKLCDEFHVVSYPAIRLYHQGGRMDRYRGPRKAREIVGFLRRALRPTVSRLDDKNVTSFIGVDDVVLVAQLQPQDSVLRQAFLALAERFRDRYSFALGPPPEHQRSSVGCFNNREGEQQSSSEFDVVGSLERFVTLCAKPIIVELTRRNEMENMMLGKSLVHYFVSTDADREEYVAEMRPVAQKFREYLQFTTVDTNEYPEMLAGLGQDPGASRMLIVLNPGNGDVFPYSGGEALSAAEVEAFLMDVGTGKVQAFGKGGPASTTAAGTAPAGDGVDHDEL</sequence>
<dbReference type="GO" id="GO:0005783">
    <property type="term" value="C:endoplasmic reticulum"/>
    <property type="evidence" value="ECO:0007669"/>
    <property type="project" value="TreeGrafter"/>
</dbReference>
<evidence type="ECO:0000313" key="5">
    <source>
        <dbReference type="EMBL" id="KLU87095.1"/>
    </source>
</evidence>
<dbReference type="Gene3D" id="3.40.30.10">
    <property type="entry name" value="Glutaredoxin"/>
    <property type="match status" value="2"/>
</dbReference>
<organism evidence="6 7">
    <name type="scientific">Magnaporthiopsis poae (strain ATCC 64411 / 73-15)</name>
    <name type="common">Kentucky bluegrass fungus</name>
    <name type="synonym">Magnaporthe poae</name>
    <dbReference type="NCBI Taxonomy" id="644358"/>
    <lineage>
        <taxon>Eukaryota</taxon>
        <taxon>Fungi</taxon>
        <taxon>Dikarya</taxon>
        <taxon>Ascomycota</taxon>
        <taxon>Pezizomycotina</taxon>
        <taxon>Sordariomycetes</taxon>
        <taxon>Sordariomycetidae</taxon>
        <taxon>Magnaporthales</taxon>
        <taxon>Magnaporthaceae</taxon>
        <taxon>Magnaporthiopsis</taxon>
    </lineage>
</organism>
<reference evidence="5" key="3">
    <citation type="submission" date="2011-03" db="EMBL/GenBank/DDBJ databases">
        <title>Annotation of Magnaporthe poae ATCC 64411.</title>
        <authorList>
            <person name="Ma L.-J."/>
            <person name="Dead R."/>
            <person name="Young S.K."/>
            <person name="Zeng Q."/>
            <person name="Gargeya S."/>
            <person name="Fitzgerald M."/>
            <person name="Haas B."/>
            <person name="Abouelleil A."/>
            <person name="Alvarado L."/>
            <person name="Arachchi H.M."/>
            <person name="Berlin A."/>
            <person name="Brown A."/>
            <person name="Chapman S.B."/>
            <person name="Chen Z."/>
            <person name="Dunbar C."/>
            <person name="Freedman E."/>
            <person name="Gearin G."/>
            <person name="Gellesch M."/>
            <person name="Goldberg J."/>
            <person name="Griggs A."/>
            <person name="Gujja S."/>
            <person name="Heiman D."/>
            <person name="Howarth C."/>
            <person name="Larson L."/>
            <person name="Lui A."/>
            <person name="MacDonald P.J.P."/>
            <person name="Mehta T."/>
            <person name="Montmayeur A."/>
            <person name="Murphy C."/>
            <person name="Neiman D."/>
            <person name="Pearson M."/>
            <person name="Priest M."/>
            <person name="Roberts A."/>
            <person name="Saif S."/>
            <person name="Shea T."/>
            <person name="Shenoy N."/>
            <person name="Sisk P."/>
            <person name="Stolte C."/>
            <person name="Sykes S."/>
            <person name="Yandava C."/>
            <person name="Wortman J."/>
            <person name="Nusbaum C."/>
            <person name="Birren B."/>
        </authorList>
    </citation>
    <scope>NUCLEOTIDE SEQUENCE</scope>
    <source>
        <strain evidence="5">ATCC 64411</strain>
    </source>
</reference>
<feature type="chain" id="PRO_5009385634" description="Thioredoxin domain-containing protein" evidence="3">
    <location>
        <begin position="21"/>
        <end position="358"/>
    </location>
</feature>
<dbReference type="VEuPathDB" id="FungiDB:MAPG_06100"/>
<feature type="signal peptide" evidence="3">
    <location>
        <begin position="1"/>
        <end position="20"/>
    </location>
</feature>
<reference evidence="6" key="5">
    <citation type="submission" date="2015-06" db="UniProtKB">
        <authorList>
            <consortium name="EnsemblFungi"/>
        </authorList>
    </citation>
    <scope>IDENTIFICATION</scope>
    <source>
        <strain evidence="6">ATCC 64411</strain>
    </source>
</reference>
<dbReference type="AlphaFoldDB" id="A0A0C4E152"/>
<feature type="compositionally biased region" description="Low complexity" evidence="2">
    <location>
        <begin position="338"/>
        <end position="350"/>
    </location>
</feature>
<accession>A0A0C4E152</accession>
<dbReference type="CDD" id="cd02982">
    <property type="entry name" value="PDI_b'_family"/>
    <property type="match status" value="1"/>
</dbReference>
<dbReference type="SUPFAM" id="SSF52833">
    <property type="entry name" value="Thioredoxin-like"/>
    <property type="match status" value="2"/>
</dbReference>
<dbReference type="GO" id="GO:0034976">
    <property type="term" value="P:response to endoplasmic reticulum stress"/>
    <property type="evidence" value="ECO:0007669"/>
    <property type="project" value="TreeGrafter"/>
</dbReference>
<dbReference type="Pfam" id="PF00085">
    <property type="entry name" value="Thioredoxin"/>
    <property type="match status" value="1"/>
</dbReference>
<dbReference type="OMA" id="RAQPWDG"/>
<name>A0A0C4E152_MAGP6</name>